<dbReference type="EMBL" id="JBDKXB010000047">
    <property type="protein sequence ID" value="MEY6434174.1"/>
    <property type="molecule type" value="Genomic_DNA"/>
</dbReference>
<keyword evidence="2" id="KW-1185">Reference proteome</keyword>
<organism evidence="1 2">
    <name type="scientific">Thioalkalicoccus limnaeus</name>
    <dbReference type="NCBI Taxonomy" id="120681"/>
    <lineage>
        <taxon>Bacteria</taxon>
        <taxon>Pseudomonadati</taxon>
        <taxon>Pseudomonadota</taxon>
        <taxon>Gammaproteobacteria</taxon>
        <taxon>Chromatiales</taxon>
        <taxon>Chromatiaceae</taxon>
        <taxon>Thioalkalicoccus</taxon>
    </lineage>
</organism>
<protein>
    <recommendedName>
        <fullName evidence="3">Mating pair stabilization protein TraN</fullName>
    </recommendedName>
</protein>
<dbReference type="Proteomes" id="UP001564408">
    <property type="component" value="Unassembled WGS sequence"/>
</dbReference>
<comment type="caution">
    <text evidence="1">The sequence shown here is derived from an EMBL/GenBank/DDBJ whole genome shotgun (WGS) entry which is preliminary data.</text>
</comment>
<evidence type="ECO:0000313" key="1">
    <source>
        <dbReference type="EMBL" id="MEY6434174.1"/>
    </source>
</evidence>
<sequence>MTYAMRTETLFDAGCVWSGIVSPERRAVTCRVMRLIDQEDRTMKTPFALLPLAVLLMAAMPVKADAPAPATLNASDDQCFHGPDLVDCAVKPDMDQARANDQCWHESNLVDCAITPDTVTARATGGTTSPR</sequence>
<name>A0ABV4BI40_9GAMM</name>
<accession>A0ABV4BI40</accession>
<dbReference type="RefSeq" id="WP_369668556.1">
    <property type="nucleotide sequence ID" value="NZ_JBDKXB010000047.1"/>
</dbReference>
<evidence type="ECO:0008006" key="3">
    <source>
        <dbReference type="Google" id="ProtNLM"/>
    </source>
</evidence>
<proteinExistence type="predicted"/>
<evidence type="ECO:0000313" key="2">
    <source>
        <dbReference type="Proteomes" id="UP001564408"/>
    </source>
</evidence>
<gene>
    <name evidence="1" type="ORF">ABC977_17380</name>
</gene>
<reference evidence="1 2" key="1">
    <citation type="submission" date="2024-05" db="EMBL/GenBank/DDBJ databases">
        <title>Genome Sequence and Characterization of the New Strain Purple Sulfur Bacterium of Genus Thioalkalicoccus.</title>
        <authorList>
            <person name="Bryantseva I.A."/>
            <person name="Kyndt J.A."/>
            <person name="Imhoff J.F."/>
        </authorList>
    </citation>
    <scope>NUCLEOTIDE SEQUENCE [LARGE SCALE GENOMIC DNA]</scope>
    <source>
        <strain evidence="1 2">Um2</strain>
    </source>
</reference>